<protein>
    <recommendedName>
        <fullName evidence="4">Lysine--tRNA ligase</fullName>
        <ecNumber evidence="3">6.1.1.6</ecNumber>
    </recommendedName>
    <alternativeName>
        <fullName evidence="11">Lysyl-tRNA synthetase</fullName>
    </alternativeName>
</protein>
<evidence type="ECO:0000256" key="7">
    <source>
        <dbReference type="ARBA" id="ARBA00022741"/>
    </source>
</evidence>
<comment type="caution">
    <text evidence="14">The sequence shown here is derived from an EMBL/GenBank/DDBJ whole genome shotgun (WGS) entry which is preliminary data.</text>
</comment>
<reference evidence="14" key="1">
    <citation type="submission" date="2019-08" db="EMBL/GenBank/DDBJ databases">
        <authorList>
            <person name="Kucharzyk K."/>
            <person name="Murdoch R.W."/>
            <person name="Higgins S."/>
            <person name="Loffler F."/>
        </authorList>
    </citation>
    <scope>NUCLEOTIDE SEQUENCE</scope>
</reference>
<organism evidence="14">
    <name type="scientific">bioreactor metagenome</name>
    <dbReference type="NCBI Taxonomy" id="1076179"/>
    <lineage>
        <taxon>unclassified sequences</taxon>
        <taxon>metagenomes</taxon>
        <taxon>ecological metagenomes</taxon>
    </lineage>
</organism>
<keyword evidence="7" id="KW-0547">Nucleotide-binding</keyword>
<dbReference type="Gene3D" id="3.40.50.620">
    <property type="entry name" value="HUPs"/>
    <property type="match status" value="2"/>
</dbReference>
<dbReference type="PROSITE" id="PS00178">
    <property type="entry name" value="AA_TRNA_LIGASE_I"/>
    <property type="match status" value="1"/>
</dbReference>
<dbReference type="Gene3D" id="1.10.10.770">
    <property type="match status" value="1"/>
</dbReference>
<dbReference type="PANTHER" id="PTHR37940">
    <property type="entry name" value="LYSINE--TRNA LIGASE"/>
    <property type="match status" value="1"/>
</dbReference>
<dbReference type="Gene3D" id="6.10.20.10">
    <property type="entry name" value="Lysine tRNA ligase, stem contact fold domain"/>
    <property type="match status" value="1"/>
</dbReference>
<gene>
    <name evidence="14" type="primary">lysS_7</name>
    <name evidence="14" type="ORF">SDC9_18439</name>
</gene>
<comment type="catalytic activity">
    <reaction evidence="12">
        <text>tRNA(Lys) + L-lysine + ATP = L-lysyl-tRNA(Lys) + AMP + diphosphate</text>
        <dbReference type="Rhea" id="RHEA:20792"/>
        <dbReference type="Rhea" id="RHEA-COMP:9696"/>
        <dbReference type="Rhea" id="RHEA-COMP:9697"/>
        <dbReference type="ChEBI" id="CHEBI:30616"/>
        <dbReference type="ChEBI" id="CHEBI:32551"/>
        <dbReference type="ChEBI" id="CHEBI:33019"/>
        <dbReference type="ChEBI" id="CHEBI:78442"/>
        <dbReference type="ChEBI" id="CHEBI:78529"/>
        <dbReference type="ChEBI" id="CHEBI:456215"/>
        <dbReference type="EC" id="6.1.1.6"/>
    </reaction>
</comment>
<evidence type="ECO:0000256" key="1">
    <source>
        <dbReference type="ARBA" id="ARBA00004496"/>
    </source>
</evidence>
<dbReference type="NCBIfam" id="TIGR00467">
    <property type="entry name" value="lysS_arch"/>
    <property type="match status" value="1"/>
</dbReference>
<dbReference type="InterPro" id="IPR002904">
    <property type="entry name" value="Lys-tRNA-ligase"/>
</dbReference>
<name>A0A644U2N2_9ZZZZ</name>
<keyword evidence="9" id="KW-0648">Protein biosynthesis</keyword>
<dbReference type="InterPro" id="IPR045462">
    <property type="entry name" value="aa-tRNA-synth_I_cd-bd"/>
</dbReference>
<evidence type="ECO:0000259" key="13">
    <source>
        <dbReference type="Pfam" id="PF19269"/>
    </source>
</evidence>
<dbReference type="Gene3D" id="1.10.10.350">
    <property type="match status" value="1"/>
</dbReference>
<evidence type="ECO:0000256" key="8">
    <source>
        <dbReference type="ARBA" id="ARBA00022840"/>
    </source>
</evidence>
<evidence type="ECO:0000313" key="14">
    <source>
        <dbReference type="EMBL" id="MPL72652.1"/>
    </source>
</evidence>
<dbReference type="InterPro" id="IPR014729">
    <property type="entry name" value="Rossmann-like_a/b/a_fold"/>
</dbReference>
<dbReference type="Pfam" id="PF19269">
    <property type="entry name" value="Anticodon_2"/>
    <property type="match status" value="1"/>
</dbReference>
<dbReference type="GO" id="GO:0006430">
    <property type="term" value="P:lysyl-tRNA aminoacylation"/>
    <property type="evidence" value="ECO:0007669"/>
    <property type="project" value="InterPro"/>
</dbReference>
<keyword evidence="10" id="KW-0030">Aminoacyl-tRNA synthetase</keyword>
<accession>A0A644U2N2</accession>
<dbReference type="AlphaFoldDB" id="A0A644U2N2"/>
<dbReference type="HAMAP" id="MF_00177">
    <property type="entry name" value="Lys_tRNA_synth_class1"/>
    <property type="match status" value="1"/>
</dbReference>
<keyword evidence="5" id="KW-0963">Cytoplasm</keyword>
<dbReference type="GO" id="GO:0005524">
    <property type="term" value="F:ATP binding"/>
    <property type="evidence" value="ECO:0007669"/>
    <property type="project" value="UniProtKB-KW"/>
</dbReference>
<proteinExistence type="inferred from homology"/>
<comment type="similarity">
    <text evidence="2">Belongs to the class-I aminoacyl-tRNA synthetase family.</text>
</comment>
<dbReference type="EC" id="6.1.1.6" evidence="3"/>
<evidence type="ECO:0000256" key="4">
    <source>
        <dbReference type="ARBA" id="ARBA00015745"/>
    </source>
</evidence>
<evidence type="ECO:0000256" key="9">
    <source>
        <dbReference type="ARBA" id="ARBA00022917"/>
    </source>
</evidence>
<keyword evidence="8" id="KW-0067">ATP-binding</keyword>
<evidence type="ECO:0000256" key="12">
    <source>
        <dbReference type="ARBA" id="ARBA00048573"/>
    </source>
</evidence>
<dbReference type="GO" id="GO:0000049">
    <property type="term" value="F:tRNA binding"/>
    <property type="evidence" value="ECO:0007669"/>
    <property type="project" value="InterPro"/>
</dbReference>
<evidence type="ECO:0000256" key="5">
    <source>
        <dbReference type="ARBA" id="ARBA00022490"/>
    </source>
</evidence>
<evidence type="ECO:0000256" key="6">
    <source>
        <dbReference type="ARBA" id="ARBA00022598"/>
    </source>
</evidence>
<feature type="domain" description="Aminoacyl-tRNA synthetase class I anticodon-binding" evidence="13">
    <location>
        <begin position="425"/>
        <end position="500"/>
    </location>
</feature>
<dbReference type="EMBL" id="VSSQ01000067">
    <property type="protein sequence ID" value="MPL72652.1"/>
    <property type="molecule type" value="Genomic_DNA"/>
</dbReference>
<dbReference type="InterPro" id="IPR001412">
    <property type="entry name" value="aa-tRNA-synth_I_CS"/>
</dbReference>
<evidence type="ECO:0000256" key="10">
    <source>
        <dbReference type="ARBA" id="ARBA00023146"/>
    </source>
</evidence>
<dbReference type="GO" id="GO:0004824">
    <property type="term" value="F:lysine-tRNA ligase activity"/>
    <property type="evidence" value="ECO:0007669"/>
    <property type="project" value="UniProtKB-EC"/>
</dbReference>
<dbReference type="InterPro" id="IPR008925">
    <property type="entry name" value="aa_tRNA-synth_I_cd-bd_sf"/>
</dbReference>
<evidence type="ECO:0000256" key="2">
    <source>
        <dbReference type="ARBA" id="ARBA00005594"/>
    </source>
</evidence>
<dbReference type="SUPFAM" id="SSF52374">
    <property type="entry name" value="Nucleotidylyl transferase"/>
    <property type="match status" value="1"/>
</dbReference>
<dbReference type="Pfam" id="PF01921">
    <property type="entry name" value="tRNA-synt_1f"/>
    <property type="match status" value="1"/>
</dbReference>
<keyword evidence="6 14" id="KW-0436">Ligase</keyword>
<comment type="subcellular location">
    <subcellularLocation>
        <location evidence="1">Cytoplasm</location>
    </subcellularLocation>
</comment>
<evidence type="ECO:0000256" key="11">
    <source>
        <dbReference type="ARBA" id="ARBA00030563"/>
    </source>
</evidence>
<dbReference type="PANTHER" id="PTHR37940:SF1">
    <property type="entry name" value="LYSINE--TRNA LIGASE"/>
    <property type="match status" value="1"/>
</dbReference>
<dbReference type="InterPro" id="IPR020751">
    <property type="entry name" value="aa-tRNA-synth_I_codon-bd_sub2"/>
</dbReference>
<evidence type="ECO:0000256" key="3">
    <source>
        <dbReference type="ARBA" id="ARBA00013166"/>
    </source>
</evidence>
<dbReference type="InterPro" id="IPR042078">
    <property type="entry name" value="Lys-tRNA-ligase_SC_fold"/>
</dbReference>
<dbReference type="GO" id="GO:0005737">
    <property type="term" value="C:cytoplasm"/>
    <property type="evidence" value="ECO:0007669"/>
    <property type="project" value="UniProtKB-SubCell"/>
</dbReference>
<dbReference type="SUPFAM" id="SSF48163">
    <property type="entry name" value="An anticodon-binding domain of class I aminoacyl-tRNA synthetases"/>
    <property type="match status" value="1"/>
</dbReference>
<sequence length="505" mass="56311">MEEKIHEKIHWADAKASQVPSDVPQLIATGITPSGPIHLGNMREVMTGDMIYKALLSRGVEAELVYIADDFDPLRKVYPFLSDEYQKYIGWPVSDIPCPCGKHKSYAEHFLDPFLSAIEELDIHPRIIRTSEAYRSGMFTEQIKEALIHAEDIKKILEDVSGRKLEEGWTPYYPICSACGTISRAAILSHDSENHTVTYKCPCGHEGVSDYSKGEGKLVWRVDWPMRWSVHGVTVEPFGKDHASPGGSYDTGKIITKEIYGYEAPVPVTYEWISLKGKGEMHSSKGVVLTIRDMLDIVAPEVLRYLIAKTKPDKTIAFDPGMGLLRLIDEYDKAAAAGESREFELSRIASPQTTIPFRHMVTVVQIARTDDAVFDILRRSGYEIVDKEAVLDQANRAKVWLERYAPDDAKFALAESLPEIAAGERTEVKAAVAAYAKLIVGAEWKADVLHNAVYDAAQAAGVTGKDVFTGIYRAFLGADRGPRLGWFLEALGREETMKRLLEMSL</sequence>